<organism evidence="2 3">
    <name type="scientific">Turnera subulata</name>
    <dbReference type="NCBI Taxonomy" id="218843"/>
    <lineage>
        <taxon>Eukaryota</taxon>
        <taxon>Viridiplantae</taxon>
        <taxon>Streptophyta</taxon>
        <taxon>Embryophyta</taxon>
        <taxon>Tracheophyta</taxon>
        <taxon>Spermatophyta</taxon>
        <taxon>Magnoliopsida</taxon>
        <taxon>eudicotyledons</taxon>
        <taxon>Gunneridae</taxon>
        <taxon>Pentapetalae</taxon>
        <taxon>rosids</taxon>
        <taxon>fabids</taxon>
        <taxon>Malpighiales</taxon>
        <taxon>Passifloraceae</taxon>
        <taxon>Turnera</taxon>
    </lineage>
</organism>
<feature type="compositionally biased region" description="Basic and acidic residues" evidence="1">
    <location>
        <begin position="52"/>
        <end position="64"/>
    </location>
</feature>
<reference evidence="2" key="1">
    <citation type="submission" date="2022-02" db="EMBL/GenBank/DDBJ databases">
        <authorList>
            <person name="Henning P.M."/>
            <person name="McCubbin A.G."/>
            <person name="Shore J.S."/>
        </authorList>
    </citation>
    <scope>NUCLEOTIDE SEQUENCE</scope>
    <source>
        <strain evidence="2">F60SS</strain>
        <tissue evidence="2">Leaves</tissue>
    </source>
</reference>
<dbReference type="EMBL" id="JAKUCV010007507">
    <property type="protein sequence ID" value="KAJ4823175.1"/>
    <property type="molecule type" value="Genomic_DNA"/>
</dbReference>
<reference evidence="2" key="2">
    <citation type="journal article" date="2023" name="Plants (Basel)">
        <title>Annotation of the Turnera subulata (Passifloraceae) Draft Genome Reveals the S-Locus Evolved after the Divergence of Turneroideae from Passifloroideae in a Stepwise Manner.</title>
        <authorList>
            <person name="Henning P.M."/>
            <person name="Roalson E.H."/>
            <person name="Mir W."/>
            <person name="McCubbin A.G."/>
            <person name="Shore J.S."/>
        </authorList>
    </citation>
    <scope>NUCLEOTIDE SEQUENCE</scope>
    <source>
        <strain evidence="2">F60SS</strain>
    </source>
</reference>
<keyword evidence="3" id="KW-1185">Reference proteome</keyword>
<evidence type="ECO:0000256" key="1">
    <source>
        <dbReference type="SAM" id="MobiDB-lite"/>
    </source>
</evidence>
<proteinExistence type="predicted"/>
<dbReference type="Proteomes" id="UP001141552">
    <property type="component" value="Unassembled WGS sequence"/>
</dbReference>
<protein>
    <submittedName>
        <fullName evidence="2">Uncharacterized protein</fullName>
    </submittedName>
</protein>
<gene>
    <name evidence="2" type="ORF">Tsubulata_019230</name>
</gene>
<feature type="region of interest" description="Disordered" evidence="1">
    <location>
        <begin position="21"/>
        <end position="66"/>
    </location>
</feature>
<sequence>MLGVGLQFSRVCREYQFDNPAKARRPHQNQQHCLDHLRRAQSDVSQTQSAKPADEPENRIKENLSKPVAKPTFKPVVRLQLSNLERFVESIVPSILA</sequence>
<accession>A0A9Q0F375</accession>
<evidence type="ECO:0000313" key="2">
    <source>
        <dbReference type="EMBL" id="KAJ4823175.1"/>
    </source>
</evidence>
<name>A0A9Q0F375_9ROSI</name>
<evidence type="ECO:0000313" key="3">
    <source>
        <dbReference type="Proteomes" id="UP001141552"/>
    </source>
</evidence>
<comment type="caution">
    <text evidence="2">The sequence shown here is derived from an EMBL/GenBank/DDBJ whole genome shotgun (WGS) entry which is preliminary data.</text>
</comment>
<dbReference type="AlphaFoldDB" id="A0A9Q0F375"/>